<dbReference type="Gene3D" id="3.40.190.10">
    <property type="entry name" value="Periplasmic binding protein-like II"/>
    <property type="match status" value="2"/>
</dbReference>
<keyword evidence="4" id="KW-1185">Reference proteome</keyword>
<dbReference type="PANTHER" id="PTHR35936:SF19">
    <property type="entry name" value="AMINO-ACID-BINDING PROTEIN YXEM-RELATED"/>
    <property type="match status" value="1"/>
</dbReference>
<evidence type="ECO:0000313" key="3">
    <source>
        <dbReference type="EMBL" id="MDA0184261.1"/>
    </source>
</evidence>
<gene>
    <name evidence="3" type="ORF">OJ997_28390</name>
</gene>
<feature type="domain" description="Solute-binding protein family 3/N-terminal" evidence="2">
    <location>
        <begin position="2"/>
        <end position="213"/>
    </location>
</feature>
<comment type="caution">
    <text evidence="3">The sequence shown here is derived from an EMBL/GenBank/DDBJ whole genome shotgun (WGS) entry which is preliminary data.</text>
</comment>
<accession>A0A9X3NDV8</accession>
<organism evidence="3 4">
    <name type="scientific">Solirubrobacter phytolaccae</name>
    <dbReference type="NCBI Taxonomy" id="1404360"/>
    <lineage>
        <taxon>Bacteria</taxon>
        <taxon>Bacillati</taxon>
        <taxon>Actinomycetota</taxon>
        <taxon>Thermoleophilia</taxon>
        <taxon>Solirubrobacterales</taxon>
        <taxon>Solirubrobacteraceae</taxon>
        <taxon>Solirubrobacter</taxon>
    </lineage>
</organism>
<sequence>MRFAWIDERPFNYEGPNGLTGCDVELAKAAFAAAGFTFEPVHTTFQELLPGLLDGRWDVTTGMFITDERQTQARFTRPIWTLRDGLLVRRECVEVDGCAALAREGLTLAVLGGQVQADHARRLGVAPGALVEFDTYPDAAAAVLDGRVDAYASVALAHRQHLSLLGGELRCVTVPDGEVPPALGAFACASDEVRAALDGPLEGLLGPGVPGEPAA</sequence>
<name>A0A9X3NDV8_9ACTN</name>
<dbReference type="SMART" id="SM00062">
    <property type="entry name" value="PBPb"/>
    <property type="match status" value="1"/>
</dbReference>
<dbReference type="SUPFAM" id="SSF53850">
    <property type="entry name" value="Periplasmic binding protein-like II"/>
    <property type="match status" value="1"/>
</dbReference>
<keyword evidence="1" id="KW-0732">Signal</keyword>
<dbReference type="Proteomes" id="UP001147653">
    <property type="component" value="Unassembled WGS sequence"/>
</dbReference>
<evidence type="ECO:0000256" key="1">
    <source>
        <dbReference type="ARBA" id="ARBA00022729"/>
    </source>
</evidence>
<dbReference type="Pfam" id="PF00497">
    <property type="entry name" value="SBP_bac_3"/>
    <property type="match status" value="1"/>
</dbReference>
<evidence type="ECO:0000259" key="2">
    <source>
        <dbReference type="SMART" id="SM00062"/>
    </source>
</evidence>
<reference evidence="3" key="1">
    <citation type="submission" date="2022-10" db="EMBL/GenBank/DDBJ databases">
        <title>The WGS of Solirubrobacter phytolaccae KCTC 29190.</title>
        <authorList>
            <person name="Jiang Z."/>
        </authorList>
    </citation>
    <scope>NUCLEOTIDE SEQUENCE</scope>
    <source>
        <strain evidence="3">KCTC 29190</strain>
    </source>
</reference>
<evidence type="ECO:0000313" key="4">
    <source>
        <dbReference type="Proteomes" id="UP001147653"/>
    </source>
</evidence>
<dbReference type="AlphaFoldDB" id="A0A9X3NDV8"/>
<dbReference type="RefSeq" id="WP_270028692.1">
    <property type="nucleotide sequence ID" value="NZ_JAPDDP010000071.1"/>
</dbReference>
<protein>
    <submittedName>
        <fullName evidence="3">Transporter substrate-binding domain-containing protein</fullName>
    </submittedName>
</protein>
<dbReference type="PANTHER" id="PTHR35936">
    <property type="entry name" value="MEMBRANE-BOUND LYTIC MUREIN TRANSGLYCOSYLASE F"/>
    <property type="match status" value="1"/>
</dbReference>
<proteinExistence type="predicted"/>
<dbReference type="InterPro" id="IPR001638">
    <property type="entry name" value="Solute-binding_3/MltF_N"/>
</dbReference>
<dbReference type="EMBL" id="JAPDDP010000071">
    <property type="protein sequence ID" value="MDA0184261.1"/>
    <property type="molecule type" value="Genomic_DNA"/>
</dbReference>